<dbReference type="AlphaFoldDB" id="A0A085VP49"/>
<dbReference type="Pfam" id="PF00933">
    <property type="entry name" value="Glyco_hydro_3"/>
    <property type="match status" value="1"/>
</dbReference>
<evidence type="ECO:0000256" key="6">
    <source>
        <dbReference type="ARBA" id="ARBA00022764"/>
    </source>
</evidence>
<dbReference type="InterPro" id="IPR036881">
    <property type="entry name" value="Glyco_hydro_3_C_sf"/>
</dbReference>
<dbReference type="FunFam" id="3.20.20.300:FF:000005">
    <property type="entry name" value="Periplasmic beta-glucosidase"/>
    <property type="match status" value="1"/>
</dbReference>
<keyword evidence="17" id="KW-1185">Reference proteome</keyword>
<gene>
    <name evidence="16" type="ORF">IV01_04985</name>
</gene>
<comment type="catalytic activity">
    <reaction evidence="1">
        <text>Hydrolysis of terminal, non-reducing beta-D-glucosyl residues with release of beta-D-glucose.</text>
        <dbReference type="EC" id="3.2.1.21"/>
    </reaction>
</comment>
<dbReference type="NCBIfam" id="NF011678">
    <property type="entry name" value="PRK15098.1"/>
    <property type="match status" value="1"/>
</dbReference>
<comment type="caution">
    <text evidence="16">The sequence shown here is derived from an EMBL/GenBank/DDBJ whole genome shotgun (WGS) entry which is preliminary data.</text>
</comment>
<dbReference type="Gene3D" id="3.20.20.300">
    <property type="entry name" value="Glycoside hydrolase, family 3, N-terminal domain"/>
    <property type="match status" value="1"/>
</dbReference>
<evidence type="ECO:0000256" key="7">
    <source>
        <dbReference type="ARBA" id="ARBA00022801"/>
    </source>
</evidence>
<dbReference type="SMART" id="SM01217">
    <property type="entry name" value="Fn3_like"/>
    <property type="match status" value="1"/>
</dbReference>
<evidence type="ECO:0000256" key="3">
    <source>
        <dbReference type="ARBA" id="ARBA00005336"/>
    </source>
</evidence>
<dbReference type="PRINTS" id="PR00133">
    <property type="entry name" value="GLHYDRLASE3"/>
</dbReference>
<dbReference type="PANTHER" id="PTHR30620">
    <property type="entry name" value="PERIPLASMIC BETA-GLUCOSIDASE-RELATED"/>
    <property type="match status" value="1"/>
</dbReference>
<dbReference type="InterPro" id="IPR026891">
    <property type="entry name" value="Fn3-like"/>
</dbReference>
<evidence type="ECO:0000256" key="11">
    <source>
        <dbReference type="ARBA" id="ARBA00032594"/>
    </source>
</evidence>
<organism evidence="16 17">
    <name type="scientific">Pseudomonas syringae</name>
    <dbReference type="NCBI Taxonomy" id="317"/>
    <lineage>
        <taxon>Bacteria</taxon>
        <taxon>Pseudomonadati</taxon>
        <taxon>Pseudomonadota</taxon>
        <taxon>Gammaproteobacteria</taxon>
        <taxon>Pseudomonadales</taxon>
        <taxon>Pseudomonadaceae</taxon>
        <taxon>Pseudomonas</taxon>
    </lineage>
</organism>
<dbReference type="OrthoDB" id="9781691at2"/>
<dbReference type="GO" id="GO:0042597">
    <property type="term" value="C:periplasmic space"/>
    <property type="evidence" value="ECO:0007669"/>
    <property type="project" value="UniProtKB-SubCell"/>
</dbReference>
<dbReference type="PATRIC" id="fig|317.175.peg.1048"/>
<dbReference type="EC" id="3.2.1.21" evidence="4"/>
<evidence type="ECO:0000256" key="14">
    <source>
        <dbReference type="SAM" id="SignalP"/>
    </source>
</evidence>
<keyword evidence="7 13" id="KW-0378">Hydrolase</keyword>
<dbReference type="PANTHER" id="PTHR30620:SF16">
    <property type="entry name" value="LYSOSOMAL BETA GLUCOSIDASE"/>
    <property type="match status" value="1"/>
</dbReference>
<evidence type="ECO:0000256" key="2">
    <source>
        <dbReference type="ARBA" id="ARBA00004418"/>
    </source>
</evidence>
<proteinExistence type="inferred from homology"/>
<dbReference type="InterPro" id="IPR002772">
    <property type="entry name" value="Glyco_hydro_3_C"/>
</dbReference>
<evidence type="ECO:0000256" key="1">
    <source>
        <dbReference type="ARBA" id="ARBA00000448"/>
    </source>
</evidence>
<dbReference type="RefSeq" id="WP_032626631.1">
    <property type="nucleotide sequence ID" value="NZ_JPQU01000020.1"/>
</dbReference>
<dbReference type="SUPFAM" id="SSF51445">
    <property type="entry name" value="(Trans)glycosidases"/>
    <property type="match status" value="1"/>
</dbReference>
<feature type="chain" id="PRO_5001798986" description="Periplasmic beta-glucosidase" evidence="14">
    <location>
        <begin position="21"/>
        <end position="769"/>
    </location>
</feature>
<dbReference type="InterPro" id="IPR019800">
    <property type="entry name" value="Glyco_hydro_3_AS"/>
</dbReference>
<dbReference type="InterPro" id="IPR001764">
    <property type="entry name" value="Glyco_hydro_3_N"/>
</dbReference>
<evidence type="ECO:0000256" key="9">
    <source>
        <dbReference type="ARBA" id="ARBA00031448"/>
    </source>
</evidence>
<evidence type="ECO:0000256" key="10">
    <source>
        <dbReference type="ARBA" id="ARBA00032194"/>
    </source>
</evidence>
<dbReference type="InterPro" id="IPR017853">
    <property type="entry name" value="GH"/>
</dbReference>
<keyword evidence="6" id="KW-0574">Periplasm</keyword>
<dbReference type="InterPro" id="IPR036962">
    <property type="entry name" value="Glyco_hydro_3_N_sf"/>
</dbReference>
<evidence type="ECO:0000256" key="13">
    <source>
        <dbReference type="RuleBase" id="RU361161"/>
    </source>
</evidence>
<dbReference type="GO" id="GO:0008422">
    <property type="term" value="F:beta-glucosidase activity"/>
    <property type="evidence" value="ECO:0007669"/>
    <property type="project" value="UniProtKB-EC"/>
</dbReference>
<accession>A0A085VP49</accession>
<feature type="domain" description="Fibronectin type III-like" evidence="15">
    <location>
        <begin position="689"/>
        <end position="758"/>
    </location>
</feature>
<dbReference type="InterPro" id="IPR051915">
    <property type="entry name" value="Cellulose_Degrad_GH3"/>
</dbReference>
<evidence type="ECO:0000256" key="4">
    <source>
        <dbReference type="ARBA" id="ARBA00012744"/>
    </source>
</evidence>
<dbReference type="Gene3D" id="2.60.40.10">
    <property type="entry name" value="Immunoglobulins"/>
    <property type="match status" value="1"/>
</dbReference>
<dbReference type="Proteomes" id="UP000028631">
    <property type="component" value="Unassembled WGS sequence"/>
</dbReference>
<keyword evidence="8 13" id="KW-0326">Glycosidase</keyword>
<comment type="similarity">
    <text evidence="3 13">Belongs to the glycosyl hydrolase 3 family.</text>
</comment>
<evidence type="ECO:0000313" key="17">
    <source>
        <dbReference type="Proteomes" id="UP000028631"/>
    </source>
</evidence>
<feature type="signal peptide" evidence="14">
    <location>
        <begin position="1"/>
        <end position="20"/>
    </location>
</feature>
<dbReference type="FunFam" id="3.40.50.1700:FF:000004">
    <property type="entry name" value="Periplasmic beta-glucosidase"/>
    <property type="match status" value="1"/>
</dbReference>
<sequence length="769" mass="83147">MNKLCLLGLMVGLASQSVFAASNVSAPAANSQATLQAKNAFIGNLMKQMTLDEKIGQLRLISISQEVPQPLILKEIAAGRIGGTFNSITRSENRPLQEAAVAKSRLKIPMFFAYDVIHGHRTIFPISLGLAASWDMAAIAETGRISAIEASADGLDMTFAPMVDISRDPRWGRSSEGFGEDTYLVSRISTEMVKSFQGQKVASADSIMAAVKHFALYGAVEGGRDYNTVDMSPTRMYQDYLPPYRAGIDAGAGGVMIALNSINGVPATANKWLLQDLLRKDWGFKGVTISDHGAIKELIDHGIAKDYREAAKLAIKAGVDLSMNDKAYGEELPGLVKSGEVSVKEIDSAVREVLGAKYDMGLFANPYLRIGDAAQDPADTYSDDRLHRPEARDVARKTLVLLKNDNETLPLKKQGTIAVIGSLAKSQLDMLGSWSAAGRPNQSVTVYDGLANAVGDKAKLLYARGANVSDNEHILNYLNFIEHEVDVDPRPAQEMIDEAVKTAEQADVIVAVVGESRGMSHESASRSSLNIPGKQQDLIKALKATGKPLVLVLMNGRPLVLVDEVQQADAMLETWFPGTEGGNAVADVLFGDYNPSGKLAMSFPRSIGQLPVYYAHLNTGRPLTPGKPGNYTSNYFEETNGPLFPFGFGLSYTQFDVSDITLSAKDLPRKGKLTASVTVKNTGKVAGETVVQLYLRDVAASISRPVKELKGFEKVMLQAGEEKVVSFTLSEDDLKFFNPELKYAAEAGEFKLMIGLDSEAVKETSFNLL</sequence>
<dbReference type="Gene3D" id="3.40.50.1700">
    <property type="entry name" value="Glycoside hydrolase family 3 C-terminal domain"/>
    <property type="match status" value="1"/>
</dbReference>
<dbReference type="FunFam" id="2.60.40.10:FF:000495">
    <property type="entry name" value="Periplasmic beta-glucosidase"/>
    <property type="match status" value="1"/>
</dbReference>
<dbReference type="Pfam" id="PF01915">
    <property type="entry name" value="Glyco_hydro_3_C"/>
    <property type="match status" value="1"/>
</dbReference>
<dbReference type="InterPro" id="IPR013783">
    <property type="entry name" value="Ig-like_fold"/>
</dbReference>
<evidence type="ECO:0000259" key="15">
    <source>
        <dbReference type="SMART" id="SM01217"/>
    </source>
</evidence>
<dbReference type="SUPFAM" id="SSF52279">
    <property type="entry name" value="Beta-D-glucan exohydrolase, C-terminal domain"/>
    <property type="match status" value="1"/>
</dbReference>
<evidence type="ECO:0000256" key="12">
    <source>
        <dbReference type="ARBA" id="ARBA00067498"/>
    </source>
</evidence>
<dbReference type="Pfam" id="PF14310">
    <property type="entry name" value="Fn3-like"/>
    <property type="match status" value="1"/>
</dbReference>
<comment type="subcellular location">
    <subcellularLocation>
        <location evidence="2">Periplasm</location>
    </subcellularLocation>
</comment>
<dbReference type="GO" id="GO:0009251">
    <property type="term" value="P:glucan catabolic process"/>
    <property type="evidence" value="ECO:0007669"/>
    <property type="project" value="TreeGrafter"/>
</dbReference>
<dbReference type="PROSITE" id="PS00775">
    <property type="entry name" value="GLYCOSYL_HYDROL_F3"/>
    <property type="match status" value="1"/>
</dbReference>
<reference evidence="16 17" key="1">
    <citation type="submission" date="2014-07" db="EMBL/GenBank/DDBJ databases">
        <title>Draft Genome Sequences of Environmental Pseudomonas syringae strains.</title>
        <authorList>
            <person name="Baltrus D.A."/>
            <person name="Berge O."/>
            <person name="Morris C."/>
        </authorList>
    </citation>
    <scope>NUCLEOTIDE SEQUENCE [LARGE SCALE GENOMIC DNA]</scope>
    <source>
        <strain evidence="16 17">GAW0119</strain>
    </source>
</reference>
<dbReference type="EMBL" id="JPQU01000020">
    <property type="protein sequence ID" value="KFE57212.1"/>
    <property type="molecule type" value="Genomic_DNA"/>
</dbReference>
<protein>
    <recommendedName>
        <fullName evidence="12">Periplasmic beta-glucosidase</fullName>
        <ecNumber evidence="4">3.2.1.21</ecNumber>
    </recommendedName>
    <alternativeName>
        <fullName evidence="11">Beta-D-glucoside glucohydrolase</fullName>
    </alternativeName>
    <alternativeName>
        <fullName evidence="9">Cellobiase</fullName>
    </alternativeName>
    <alternativeName>
        <fullName evidence="10">Gentiobiase</fullName>
    </alternativeName>
</protein>
<evidence type="ECO:0000256" key="5">
    <source>
        <dbReference type="ARBA" id="ARBA00022729"/>
    </source>
</evidence>
<evidence type="ECO:0000313" key="16">
    <source>
        <dbReference type="EMBL" id="KFE57212.1"/>
    </source>
</evidence>
<name>A0A085VP49_PSESX</name>
<evidence type="ECO:0000256" key="8">
    <source>
        <dbReference type="ARBA" id="ARBA00023295"/>
    </source>
</evidence>
<keyword evidence="5 14" id="KW-0732">Signal</keyword>